<gene>
    <name evidence="1" type="ORF">LCGC14_2459440</name>
</gene>
<sequence length="59" mass="7135">MPEKPQCCKTEMDWLMDNKVREAFQCQHCGQLVVQDKRTGEETWYTRIFNPNAVMKERR</sequence>
<organism evidence="1">
    <name type="scientific">marine sediment metagenome</name>
    <dbReference type="NCBI Taxonomy" id="412755"/>
    <lineage>
        <taxon>unclassified sequences</taxon>
        <taxon>metagenomes</taxon>
        <taxon>ecological metagenomes</taxon>
    </lineage>
</organism>
<protein>
    <submittedName>
        <fullName evidence="1">Uncharacterized protein</fullName>
    </submittedName>
</protein>
<evidence type="ECO:0000313" key="1">
    <source>
        <dbReference type="EMBL" id="KKL20042.1"/>
    </source>
</evidence>
<reference evidence="1" key="1">
    <citation type="journal article" date="2015" name="Nature">
        <title>Complex archaea that bridge the gap between prokaryotes and eukaryotes.</title>
        <authorList>
            <person name="Spang A."/>
            <person name="Saw J.H."/>
            <person name="Jorgensen S.L."/>
            <person name="Zaremba-Niedzwiedzka K."/>
            <person name="Martijn J."/>
            <person name="Lind A.E."/>
            <person name="van Eijk R."/>
            <person name="Schleper C."/>
            <person name="Guy L."/>
            <person name="Ettema T.J."/>
        </authorList>
    </citation>
    <scope>NUCLEOTIDE SEQUENCE</scope>
</reference>
<comment type="caution">
    <text evidence="1">The sequence shown here is derived from an EMBL/GenBank/DDBJ whole genome shotgun (WGS) entry which is preliminary data.</text>
</comment>
<proteinExistence type="predicted"/>
<dbReference type="EMBL" id="LAZR01038254">
    <property type="protein sequence ID" value="KKL20042.1"/>
    <property type="molecule type" value="Genomic_DNA"/>
</dbReference>
<name>A0A0F9C1D3_9ZZZZ</name>
<dbReference type="AlphaFoldDB" id="A0A0F9C1D3"/>
<accession>A0A0F9C1D3</accession>